<evidence type="ECO:0000313" key="6">
    <source>
        <dbReference type="Proteomes" id="UP001481413"/>
    </source>
</evidence>
<dbReference type="PANTHER" id="PTHR37423:SF5">
    <property type="entry name" value="SOLUBLE LYTIC MUREIN TRANSGLYCOSYLASE"/>
    <property type="match status" value="1"/>
</dbReference>
<dbReference type="Proteomes" id="UP001481413">
    <property type="component" value="Unassembled WGS sequence"/>
</dbReference>
<dbReference type="SUPFAM" id="SSF53955">
    <property type="entry name" value="Lysozyme-like"/>
    <property type="match status" value="1"/>
</dbReference>
<comment type="caution">
    <text evidence="5">The sequence shown here is derived from an EMBL/GenBank/DDBJ whole genome shotgun (WGS) entry which is preliminary data.</text>
</comment>
<dbReference type="InterPro" id="IPR023346">
    <property type="entry name" value="Lysozyme-like_dom_sf"/>
</dbReference>
<dbReference type="EMBL" id="BAABWH010000005">
    <property type="protein sequence ID" value="GAA6145995.1"/>
    <property type="molecule type" value="Genomic_DNA"/>
</dbReference>
<dbReference type="Gene3D" id="1.10.530.10">
    <property type="match status" value="1"/>
</dbReference>
<feature type="domain" description="Lytic transglycosylase superhelical linker" evidence="4">
    <location>
        <begin position="374"/>
        <end position="437"/>
    </location>
</feature>
<dbReference type="Pfam" id="PF14718">
    <property type="entry name" value="SLT_L"/>
    <property type="match status" value="1"/>
</dbReference>
<gene>
    <name evidence="5" type="primary">sltY</name>
    <name evidence="5" type="ORF">NBRC116585_21130</name>
</gene>
<feature type="domain" description="Transglycosylase SLT" evidence="3">
    <location>
        <begin position="450"/>
        <end position="557"/>
    </location>
</feature>
<dbReference type="InterPro" id="IPR012289">
    <property type="entry name" value="Lytic_TGlycosylase_superhlx_L"/>
</dbReference>
<dbReference type="PANTHER" id="PTHR37423">
    <property type="entry name" value="SOLUBLE LYTIC MUREIN TRANSGLYCOSYLASE-RELATED"/>
    <property type="match status" value="1"/>
</dbReference>
<dbReference type="Gene3D" id="1.25.20.10">
    <property type="entry name" value="Bacterial muramidases"/>
    <property type="match status" value="1"/>
</dbReference>
<keyword evidence="2" id="KW-0732">Signal</keyword>
<dbReference type="CDD" id="cd13401">
    <property type="entry name" value="Slt70-like"/>
    <property type="match status" value="1"/>
</dbReference>
<accession>A0ABQ0A147</accession>
<keyword evidence="6" id="KW-1185">Reference proteome</keyword>
<proteinExistence type="inferred from homology"/>
<dbReference type="Pfam" id="PF01464">
    <property type="entry name" value="SLT"/>
    <property type="match status" value="1"/>
</dbReference>
<evidence type="ECO:0000313" key="5">
    <source>
        <dbReference type="EMBL" id="GAA6145995.1"/>
    </source>
</evidence>
<comment type="similarity">
    <text evidence="1">Belongs to the transglycosylase Slt family.</text>
</comment>
<reference evidence="5 6" key="1">
    <citation type="submission" date="2024-04" db="EMBL/GenBank/DDBJ databases">
        <title>Draft genome sequence of Thalassolituus maritimus NBRC 116585.</title>
        <authorList>
            <person name="Miyakawa T."/>
            <person name="Kusuya Y."/>
            <person name="Miura T."/>
        </authorList>
    </citation>
    <scope>NUCLEOTIDE SEQUENCE [LARGE SCALE GENOMIC DNA]</scope>
    <source>
        <strain evidence="5 6">5NW40-0001</strain>
    </source>
</reference>
<dbReference type="SUPFAM" id="SSF48435">
    <property type="entry name" value="Bacterial muramidases"/>
    <property type="match status" value="1"/>
</dbReference>
<dbReference type="InterPro" id="IPR008258">
    <property type="entry name" value="Transglycosylase_SLT_dom_1"/>
</dbReference>
<organism evidence="5 6">
    <name type="scientific">Thalassolituus maritimus</name>
    <dbReference type="NCBI Taxonomy" id="484498"/>
    <lineage>
        <taxon>Bacteria</taxon>
        <taxon>Pseudomonadati</taxon>
        <taxon>Pseudomonadota</taxon>
        <taxon>Gammaproteobacteria</taxon>
        <taxon>Oceanospirillales</taxon>
        <taxon>Oceanospirillaceae</taxon>
        <taxon>Thalassolituus</taxon>
    </lineage>
</organism>
<dbReference type="PROSITE" id="PS00922">
    <property type="entry name" value="TRANSGLYCOSYLASE"/>
    <property type="match status" value="1"/>
</dbReference>
<evidence type="ECO:0000259" key="3">
    <source>
        <dbReference type="Pfam" id="PF01464"/>
    </source>
</evidence>
<evidence type="ECO:0000259" key="4">
    <source>
        <dbReference type="Pfam" id="PF14718"/>
    </source>
</evidence>
<dbReference type="Gene3D" id="1.10.1240.20">
    <property type="entry name" value="Lytic transglycosylase, superhelical linker domain"/>
    <property type="match status" value="1"/>
</dbReference>
<protein>
    <submittedName>
        <fullName evidence="5">Murein transglycosylase</fullName>
    </submittedName>
</protein>
<evidence type="ECO:0000256" key="1">
    <source>
        <dbReference type="ARBA" id="ARBA00007734"/>
    </source>
</evidence>
<evidence type="ECO:0000256" key="2">
    <source>
        <dbReference type="ARBA" id="ARBA00022729"/>
    </source>
</evidence>
<dbReference type="InterPro" id="IPR000189">
    <property type="entry name" value="Transglyc_AS"/>
</dbReference>
<sequence length="622" mass="69796">MSDAEFSEALSAARNGEWDNVSPQTQHHVLSPYIEYHRIKQALPDVAPDAVRGYASEYKDSPLSRWLVRHATLTYGAARNWNGVLELNEYAPADVPGRCIYYRAQLVRDQKVAFEGGRQLWLSGRSRPEQCDDLFKAMISRGEISDLMIWQRSVLALQAGNKSLSDYLLRKLPDSWSTAVAGFRSARTSPESILNQDQRYPEGVDRADMAYAVLAYQVRRHPDQVADLYPALAKAGVLKAQQLSRLGDMLATRSYKFDAEDRPEVVDELLISSGDGTKIGPVLREAIAASDWASVLEWIEHVQSSERQSGYYQYWRARALEALGDSEAAQTTFAQAASSRDFYGFLAAERLAVPFSLNQVTPAVTEDELAVAGQVKAIARIEALWAIGEEGLAADEWNFLMLREPSKTQVYSELALQNSWPALAVQATISGGHWNYLEHRFPLAYQAEFSRWADEYDLDTSLLMSIARRESAFNPHARSPVGARGLMQIMPATAKQVAREKNLVLKDVDEDLMDYRTNIPLGSYYVRSLLERYQGNLIAALAGYNAGPNKVDRWLKDAPVAFDQFIESIPYRETRDYVKAVLAYRVIFSSLKGQEVSTVLNPDERVFSQQLSQAKQAGTLHN</sequence>
<dbReference type="InterPro" id="IPR008939">
    <property type="entry name" value="Lytic_TGlycosylase_superhlx_U"/>
</dbReference>
<name>A0ABQ0A147_9GAMM</name>
<dbReference type="InterPro" id="IPR037061">
    <property type="entry name" value="Lytic_TGlycoase_superhlx_L_sf"/>
</dbReference>